<sequence length="68" mass="8021">MKAYQLRFYPTSRQRKQLAKEFNACWYVWNWALRTRSDAYKACKESLTVRRMGIKACGLADKPEACLV</sequence>
<name>A0A1Q2SLU8_9GAMM</name>
<reference evidence="2 3" key="1">
    <citation type="journal article" date="2017" name="ISME J.">
        <title>An acid-tolerant ammonia-oxidizing ?-proteobacterium from soil.</title>
        <authorList>
            <person name="Hayatsu M."/>
            <person name="Tago K."/>
            <person name="Uchiyama I."/>
            <person name="Toyoda A."/>
            <person name="Wang Y."/>
            <person name="Shimomura Y."/>
            <person name="Okubo T."/>
            <person name="Kurisu F."/>
            <person name="Hirono Y."/>
            <person name="Nonaka K."/>
            <person name="Akiyama H."/>
            <person name="Itoh T."/>
            <person name="Takami H."/>
        </authorList>
    </citation>
    <scope>NUCLEOTIDE SEQUENCE [LARGE SCALE GENOMIC DNA]</scope>
    <source>
        <strain evidence="2 3">TAO100</strain>
    </source>
</reference>
<evidence type="ECO:0000313" key="2">
    <source>
        <dbReference type="EMBL" id="BAW80116.1"/>
    </source>
</evidence>
<feature type="domain" description="Transposase putative helix-turn-helix" evidence="1">
    <location>
        <begin position="2"/>
        <end position="42"/>
    </location>
</feature>
<dbReference type="Proteomes" id="UP000243679">
    <property type="component" value="Chromosome"/>
</dbReference>
<dbReference type="EMBL" id="AP014836">
    <property type="protein sequence ID" value="BAW80116.1"/>
    <property type="molecule type" value="Genomic_DNA"/>
</dbReference>
<evidence type="ECO:0000313" key="3">
    <source>
        <dbReference type="Proteomes" id="UP000243679"/>
    </source>
</evidence>
<dbReference type="OrthoDB" id="2630321at2"/>
<dbReference type="AlphaFoldDB" id="A0A1Q2SLU8"/>
<organism evidence="2 3">
    <name type="scientific">Candidatus Nitrosoglobus terrae</name>
    <dbReference type="NCBI Taxonomy" id="1630141"/>
    <lineage>
        <taxon>Bacteria</taxon>
        <taxon>Pseudomonadati</taxon>
        <taxon>Pseudomonadota</taxon>
        <taxon>Gammaproteobacteria</taxon>
        <taxon>Chromatiales</taxon>
        <taxon>Chromatiaceae</taxon>
        <taxon>Candidatus Nitrosoglobus</taxon>
    </lineage>
</organism>
<protein>
    <recommendedName>
        <fullName evidence="1">Transposase putative helix-turn-helix domain-containing protein</fullName>
    </recommendedName>
</protein>
<evidence type="ECO:0000259" key="1">
    <source>
        <dbReference type="Pfam" id="PF12323"/>
    </source>
</evidence>
<gene>
    <name evidence="2" type="ORF">TAO_0746</name>
</gene>
<dbReference type="InterPro" id="IPR021027">
    <property type="entry name" value="Transposase_put_HTH"/>
</dbReference>
<proteinExistence type="predicted"/>
<keyword evidence="3" id="KW-1185">Reference proteome</keyword>
<dbReference type="Pfam" id="PF12323">
    <property type="entry name" value="HTH_OrfB_IS605"/>
    <property type="match status" value="1"/>
</dbReference>
<dbReference type="RefSeq" id="WP_096526697.1">
    <property type="nucleotide sequence ID" value="NZ_AP014836.1"/>
</dbReference>
<accession>A0A1Q2SLU8</accession>
<dbReference type="KEGG" id="ntt:TAO_0746"/>